<dbReference type="GO" id="GO:1902554">
    <property type="term" value="C:serine/threonine protein kinase complex"/>
    <property type="evidence" value="ECO:0007669"/>
    <property type="project" value="TreeGrafter"/>
</dbReference>
<evidence type="ECO:0000313" key="3">
    <source>
        <dbReference type="EMBL" id="KDR21139.1"/>
    </source>
</evidence>
<evidence type="ECO:0000256" key="1">
    <source>
        <dbReference type="ARBA" id="ARBA00008874"/>
    </source>
</evidence>
<dbReference type="PROSITE" id="PS50011">
    <property type="entry name" value="PROTEIN_KINASE_DOM"/>
    <property type="match status" value="1"/>
</dbReference>
<dbReference type="Gene3D" id="1.10.510.10">
    <property type="entry name" value="Transferase(Phosphotransferase) domain 1"/>
    <property type="match status" value="1"/>
</dbReference>
<accession>A0A067RN73</accession>
<dbReference type="SUPFAM" id="SSF56112">
    <property type="entry name" value="Protein kinase-like (PK-like)"/>
    <property type="match status" value="1"/>
</dbReference>
<dbReference type="InterPro" id="IPR011009">
    <property type="entry name" value="Kinase-like_dom_sf"/>
</dbReference>
<dbReference type="AlphaFoldDB" id="A0A067RN73"/>
<proteinExistence type="inferred from homology"/>
<dbReference type="Gene3D" id="3.30.200.20">
    <property type="entry name" value="Phosphorylase Kinase, domain 1"/>
    <property type="match status" value="1"/>
</dbReference>
<dbReference type="GO" id="GO:0006611">
    <property type="term" value="P:protein export from nucleus"/>
    <property type="evidence" value="ECO:0007669"/>
    <property type="project" value="TreeGrafter"/>
</dbReference>
<reference evidence="3 4" key="1">
    <citation type="journal article" date="2014" name="Nat. Commun.">
        <title>Molecular traces of alternative social organization in a termite genome.</title>
        <authorList>
            <person name="Terrapon N."/>
            <person name="Li C."/>
            <person name="Robertson H.M."/>
            <person name="Ji L."/>
            <person name="Meng X."/>
            <person name="Booth W."/>
            <person name="Chen Z."/>
            <person name="Childers C.P."/>
            <person name="Glastad K.M."/>
            <person name="Gokhale K."/>
            <person name="Gowin J."/>
            <person name="Gronenberg W."/>
            <person name="Hermansen R.A."/>
            <person name="Hu H."/>
            <person name="Hunt B.G."/>
            <person name="Huylmans A.K."/>
            <person name="Khalil S.M."/>
            <person name="Mitchell R.D."/>
            <person name="Munoz-Torres M.C."/>
            <person name="Mustard J.A."/>
            <person name="Pan H."/>
            <person name="Reese J.T."/>
            <person name="Scharf M.E."/>
            <person name="Sun F."/>
            <person name="Vogel H."/>
            <person name="Xiao J."/>
            <person name="Yang W."/>
            <person name="Yang Z."/>
            <person name="Yang Z."/>
            <person name="Zhou J."/>
            <person name="Zhu J."/>
            <person name="Brent C.S."/>
            <person name="Elsik C.G."/>
            <person name="Goodisman M.A."/>
            <person name="Liberles D.A."/>
            <person name="Roe R.M."/>
            <person name="Vargo E.L."/>
            <person name="Vilcinskas A."/>
            <person name="Wang J."/>
            <person name="Bornberg-Bauer E."/>
            <person name="Korb J."/>
            <person name="Zhang G."/>
            <person name="Liebig J."/>
        </authorList>
    </citation>
    <scope>NUCLEOTIDE SEQUENCE [LARGE SCALE GENOMIC DNA]</scope>
    <source>
        <tissue evidence="3">Whole organism</tissue>
    </source>
</reference>
<dbReference type="PANTHER" id="PTHR48014">
    <property type="entry name" value="SERINE/THREONINE-PROTEIN KINASE FRAY2"/>
    <property type="match status" value="1"/>
</dbReference>
<dbReference type="Pfam" id="PF00069">
    <property type="entry name" value="Pkinase"/>
    <property type="match status" value="1"/>
</dbReference>
<dbReference type="PANTHER" id="PTHR48014:SF21">
    <property type="entry name" value="SERINE_THREONINE-PROTEIN KINASE FRAY2"/>
    <property type="match status" value="1"/>
</dbReference>
<organism evidence="3 4">
    <name type="scientific">Zootermopsis nevadensis</name>
    <name type="common">Dampwood termite</name>
    <dbReference type="NCBI Taxonomy" id="136037"/>
    <lineage>
        <taxon>Eukaryota</taxon>
        <taxon>Metazoa</taxon>
        <taxon>Ecdysozoa</taxon>
        <taxon>Arthropoda</taxon>
        <taxon>Hexapoda</taxon>
        <taxon>Insecta</taxon>
        <taxon>Pterygota</taxon>
        <taxon>Neoptera</taxon>
        <taxon>Polyneoptera</taxon>
        <taxon>Dictyoptera</taxon>
        <taxon>Blattodea</taxon>
        <taxon>Blattoidea</taxon>
        <taxon>Termitoidae</taxon>
        <taxon>Termopsidae</taxon>
        <taxon>Zootermopsis</taxon>
    </lineage>
</organism>
<dbReference type="CDD" id="cd08216">
    <property type="entry name" value="PK_STRAD"/>
    <property type="match status" value="1"/>
</dbReference>
<evidence type="ECO:0000259" key="2">
    <source>
        <dbReference type="PROSITE" id="PS50011"/>
    </source>
</evidence>
<dbReference type="Proteomes" id="UP000027135">
    <property type="component" value="Unassembled WGS sequence"/>
</dbReference>
<gene>
    <name evidence="3" type="ORF">L798_04068</name>
</gene>
<dbReference type="eggNOG" id="KOG0582">
    <property type="taxonomic scope" value="Eukaryota"/>
</dbReference>
<comment type="similarity">
    <text evidence="1">Belongs to the protein kinase superfamily. STE Ser/Thr protein kinase family. STE20 subfamily.</text>
</comment>
<keyword evidence="3" id="KW-0418">Kinase</keyword>
<dbReference type="FunCoup" id="A0A067RN73">
    <property type="interactions" value="1050"/>
</dbReference>
<keyword evidence="3" id="KW-0808">Transferase</keyword>
<dbReference type="InterPro" id="IPR000719">
    <property type="entry name" value="Prot_kinase_dom"/>
</dbReference>
<dbReference type="InParanoid" id="A0A067RN73"/>
<dbReference type="GO" id="GO:0004672">
    <property type="term" value="F:protein kinase activity"/>
    <property type="evidence" value="ECO:0007669"/>
    <property type="project" value="InterPro"/>
</dbReference>
<sequence>MFKHSIDMLMFEADPAHYQLCSDLGHCCEDIATVHLARHLPSGTLVAIKKFNMDKSKQEANLIQHEIILTRQLQHPNVLPYYAAFVSGPEVVVVAPLMAYGSCRDLLSSHFTDGLPEAAIAFILRDVLQGLDYVHRKGYIHRAIRASHILVSSCGRACLSGLRYACRIVEHGRWQRSVHSFPCSTACNLNWLSPEVLEQNLHGYNEKSDVYSIGMTACELANGVVPFAHTPTTLMLTEKVRGCAPQLLDHSTLPSLYDDDGGQQSALHDSGVGDSVASNMMQLKAVQQRRFSEPFHQLAELCLQRDPTLRPSASQLLAHSFFKQCRQRHADTAPTVPRLLHPVMPICDRRVDSQDDLASILAAEKLAELEIEPDQWDF</sequence>
<dbReference type="InterPro" id="IPR047173">
    <property type="entry name" value="STRAD_A/B-like"/>
</dbReference>
<name>A0A067RN73_ZOONE</name>
<evidence type="ECO:0000313" key="4">
    <source>
        <dbReference type="Proteomes" id="UP000027135"/>
    </source>
</evidence>
<dbReference type="EMBL" id="KK852570">
    <property type="protein sequence ID" value="KDR21139.1"/>
    <property type="molecule type" value="Genomic_DNA"/>
</dbReference>
<keyword evidence="4" id="KW-1185">Reference proteome</keyword>
<dbReference type="OrthoDB" id="840771at2759"/>
<dbReference type="STRING" id="136037.A0A067RN73"/>
<dbReference type="GO" id="GO:0043539">
    <property type="term" value="F:protein serine/threonine kinase activator activity"/>
    <property type="evidence" value="ECO:0007669"/>
    <property type="project" value="InterPro"/>
</dbReference>
<dbReference type="GO" id="GO:0005524">
    <property type="term" value="F:ATP binding"/>
    <property type="evidence" value="ECO:0007669"/>
    <property type="project" value="InterPro"/>
</dbReference>
<feature type="domain" description="Protein kinase" evidence="2">
    <location>
        <begin position="18"/>
        <end position="322"/>
    </location>
</feature>
<protein>
    <submittedName>
        <fullName evidence="3">STE20-related kinase adapter protein alpha</fullName>
    </submittedName>
</protein>
<dbReference type="OMA" id="INGVMPF"/>